<dbReference type="InterPro" id="IPR036291">
    <property type="entry name" value="NAD(P)-bd_dom_sf"/>
</dbReference>
<dbReference type="Proteomes" id="UP000182508">
    <property type="component" value="Unassembled WGS sequence"/>
</dbReference>
<evidence type="ECO:0000256" key="2">
    <source>
        <dbReference type="ARBA" id="ARBA00022650"/>
    </source>
</evidence>
<dbReference type="SUPFAM" id="SSF51735">
    <property type="entry name" value="NAD(P)-binding Rossmann-fold domains"/>
    <property type="match status" value="1"/>
</dbReference>
<comment type="subcellular location">
    <subcellularLocation>
        <location evidence="6">Cytoplasm</location>
    </subcellularLocation>
</comment>
<dbReference type="InterPro" id="IPR000304">
    <property type="entry name" value="Pyrroline-COOH_reductase"/>
</dbReference>
<comment type="function">
    <text evidence="5 6">Catalyzes the reduction of 1-pyrroline-5-carboxylate (PCA) to L-proline.</text>
</comment>
<dbReference type="InterPro" id="IPR029036">
    <property type="entry name" value="P5CR_dimer"/>
</dbReference>
<evidence type="ECO:0000256" key="5">
    <source>
        <dbReference type="ARBA" id="ARBA00058118"/>
    </source>
</evidence>
<gene>
    <name evidence="6" type="primary">proC</name>
    <name evidence="10" type="ORF">SAMN02910293_01171</name>
</gene>
<dbReference type="HAMAP" id="MF_01925">
    <property type="entry name" value="P5C_reductase"/>
    <property type="match status" value="1"/>
</dbReference>
<evidence type="ECO:0000313" key="11">
    <source>
        <dbReference type="Proteomes" id="UP000182508"/>
    </source>
</evidence>
<evidence type="ECO:0000313" key="10">
    <source>
        <dbReference type="EMBL" id="SDB23450.1"/>
    </source>
</evidence>
<keyword evidence="6" id="KW-0963">Cytoplasm</keyword>
<protein>
    <recommendedName>
        <fullName evidence="6 7">Pyrroline-5-carboxylate reductase</fullName>
        <shortName evidence="6">P5C reductase</shortName>
        <shortName evidence="6">P5CR</shortName>
        <ecNumber evidence="6 7">1.5.1.2</ecNumber>
    </recommendedName>
    <alternativeName>
        <fullName evidence="6">PCA reductase</fullName>
    </alternativeName>
</protein>
<dbReference type="FunFam" id="1.10.3730.10:FF:000001">
    <property type="entry name" value="Pyrroline-5-carboxylate reductase"/>
    <property type="match status" value="1"/>
</dbReference>
<keyword evidence="6" id="KW-0028">Amino-acid biosynthesis</keyword>
<organism evidence="10 11">
    <name type="scientific">Streptococcus henryi</name>
    <dbReference type="NCBI Taxonomy" id="439219"/>
    <lineage>
        <taxon>Bacteria</taxon>
        <taxon>Bacillati</taxon>
        <taxon>Bacillota</taxon>
        <taxon>Bacilli</taxon>
        <taxon>Lactobacillales</taxon>
        <taxon>Streptococcaceae</taxon>
        <taxon>Streptococcus</taxon>
    </lineage>
</organism>
<dbReference type="Pfam" id="PF03807">
    <property type="entry name" value="F420_oxidored"/>
    <property type="match status" value="1"/>
</dbReference>
<name>A0A1G6BS40_9STRE</name>
<dbReference type="Gene3D" id="3.40.50.720">
    <property type="entry name" value="NAD(P)-binding Rossmann-like Domain"/>
    <property type="match status" value="1"/>
</dbReference>
<comment type="similarity">
    <text evidence="1 6">Belongs to the pyrroline-5-carboxylate reductase family.</text>
</comment>
<dbReference type="InterPro" id="IPR008927">
    <property type="entry name" value="6-PGluconate_DH-like_C_sf"/>
</dbReference>
<feature type="domain" description="Pyrroline-5-carboxylate reductase catalytic N-terminal" evidence="8">
    <location>
        <begin position="1"/>
        <end position="79"/>
    </location>
</feature>
<dbReference type="UniPathway" id="UPA00098">
    <property type="reaction ID" value="UER00361"/>
</dbReference>
<dbReference type="GO" id="GO:0005737">
    <property type="term" value="C:cytoplasm"/>
    <property type="evidence" value="ECO:0007669"/>
    <property type="project" value="UniProtKB-SubCell"/>
</dbReference>
<evidence type="ECO:0000259" key="9">
    <source>
        <dbReference type="Pfam" id="PF14748"/>
    </source>
</evidence>
<dbReference type="eggNOG" id="COG0345">
    <property type="taxonomic scope" value="Bacteria"/>
</dbReference>
<feature type="domain" description="Pyrroline-5-carboxylate reductase dimerisation" evidence="9">
    <location>
        <begin position="142"/>
        <end position="245"/>
    </location>
</feature>
<dbReference type="GO" id="GO:0004735">
    <property type="term" value="F:pyrroline-5-carboxylate reductase activity"/>
    <property type="evidence" value="ECO:0007669"/>
    <property type="project" value="UniProtKB-UniRule"/>
</dbReference>
<evidence type="ECO:0000256" key="7">
    <source>
        <dbReference type="NCBIfam" id="TIGR00112"/>
    </source>
</evidence>
<evidence type="ECO:0000256" key="1">
    <source>
        <dbReference type="ARBA" id="ARBA00005525"/>
    </source>
</evidence>
<comment type="catalytic activity">
    <reaction evidence="6">
        <text>L-proline + NADP(+) = (S)-1-pyrroline-5-carboxylate + NADPH + 2 H(+)</text>
        <dbReference type="Rhea" id="RHEA:14109"/>
        <dbReference type="ChEBI" id="CHEBI:15378"/>
        <dbReference type="ChEBI" id="CHEBI:17388"/>
        <dbReference type="ChEBI" id="CHEBI:57783"/>
        <dbReference type="ChEBI" id="CHEBI:58349"/>
        <dbReference type="ChEBI" id="CHEBI:60039"/>
        <dbReference type="EC" id="1.5.1.2"/>
    </reaction>
</comment>
<dbReference type="EMBL" id="FMXP01000014">
    <property type="protein sequence ID" value="SDB23450.1"/>
    <property type="molecule type" value="Genomic_DNA"/>
</dbReference>
<dbReference type="PIRSF" id="PIRSF000193">
    <property type="entry name" value="Pyrrol-5-carb_rd"/>
    <property type="match status" value="1"/>
</dbReference>
<keyword evidence="11" id="KW-1185">Reference proteome</keyword>
<comment type="pathway">
    <text evidence="6">Amino-acid biosynthesis; L-proline biosynthesis; L-proline from L-glutamate 5-semialdehyde: step 1/1.</text>
</comment>
<evidence type="ECO:0000256" key="4">
    <source>
        <dbReference type="ARBA" id="ARBA00023002"/>
    </source>
</evidence>
<evidence type="ECO:0000256" key="6">
    <source>
        <dbReference type="HAMAP-Rule" id="MF_01925"/>
    </source>
</evidence>
<evidence type="ECO:0000259" key="8">
    <source>
        <dbReference type="Pfam" id="PF03807"/>
    </source>
</evidence>
<dbReference type="Gene3D" id="1.10.3730.10">
    <property type="entry name" value="ProC C-terminal domain-like"/>
    <property type="match status" value="1"/>
</dbReference>
<keyword evidence="4 6" id="KW-0560">Oxidoreductase</keyword>
<accession>A0A1G6BS40</accession>
<reference evidence="10 11" key="1">
    <citation type="submission" date="2016-10" db="EMBL/GenBank/DDBJ databases">
        <authorList>
            <person name="de Groot N.N."/>
        </authorList>
    </citation>
    <scope>NUCLEOTIDE SEQUENCE [LARGE SCALE GENOMIC DNA]</scope>
    <source>
        <strain evidence="10 11">A-4</strain>
    </source>
</reference>
<dbReference type="Pfam" id="PF14748">
    <property type="entry name" value="P5CR_dimer"/>
    <property type="match status" value="1"/>
</dbReference>
<dbReference type="InterPro" id="IPR028939">
    <property type="entry name" value="P5C_Rdtase_cat_N"/>
</dbReference>
<dbReference type="SUPFAM" id="SSF48179">
    <property type="entry name" value="6-phosphogluconate dehydrogenase C-terminal domain-like"/>
    <property type="match status" value="1"/>
</dbReference>
<proteinExistence type="inferred from homology"/>
<dbReference type="STRING" id="439219.SAMN02910293_01171"/>
<dbReference type="PANTHER" id="PTHR11645:SF0">
    <property type="entry name" value="PYRROLINE-5-CARBOXYLATE REDUCTASE 3"/>
    <property type="match status" value="1"/>
</dbReference>
<dbReference type="AlphaFoldDB" id="A0A1G6BS40"/>
<dbReference type="GO" id="GO:0055129">
    <property type="term" value="P:L-proline biosynthetic process"/>
    <property type="evidence" value="ECO:0007669"/>
    <property type="project" value="UniProtKB-UniRule"/>
</dbReference>
<evidence type="ECO:0000256" key="3">
    <source>
        <dbReference type="ARBA" id="ARBA00022857"/>
    </source>
</evidence>
<dbReference type="EC" id="1.5.1.2" evidence="6 7"/>
<comment type="catalytic activity">
    <reaction evidence="6">
        <text>L-proline + NAD(+) = (S)-1-pyrroline-5-carboxylate + NADH + 2 H(+)</text>
        <dbReference type="Rhea" id="RHEA:14105"/>
        <dbReference type="ChEBI" id="CHEBI:15378"/>
        <dbReference type="ChEBI" id="CHEBI:17388"/>
        <dbReference type="ChEBI" id="CHEBI:57540"/>
        <dbReference type="ChEBI" id="CHEBI:57945"/>
        <dbReference type="ChEBI" id="CHEBI:60039"/>
        <dbReference type="EC" id="1.5.1.2"/>
    </reaction>
</comment>
<dbReference type="PANTHER" id="PTHR11645">
    <property type="entry name" value="PYRROLINE-5-CARBOXYLATE REDUCTASE"/>
    <property type="match status" value="1"/>
</dbReference>
<dbReference type="NCBIfam" id="TIGR00112">
    <property type="entry name" value="proC"/>
    <property type="match status" value="1"/>
</dbReference>
<sequence length="246" mass="25728">MAGAIIKGLKSSDFELMLSERDAETSQAVATELGIAAATSHQDLIDQADLVVLGVKPQFLESALAGLEMTKPVLSMAAGVTLERLAALTSSDIPLIRIMPNLNAQILKSTTAICFNSLVSDDMKIVAKRITDSFGSTFEIAEKDFNTFTALAGSSPAYIALFIEALAKSGVKYGFAKDLALDIVNQTVLATAENLLTGSDSPHTFIDKVSSPGGTTVAGVLDLEKTGLTASVVSSIDVTIDKANNL</sequence>
<keyword evidence="2 6" id="KW-0641">Proline biosynthesis</keyword>
<keyword evidence="3 6" id="KW-0521">NADP</keyword>